<dbReference type="Proteomes" id="UP001186974">
    <property type="component" value="Unassembled WGS sequence"/>
</dbReference>
<evidence type="ECO:0000313" key="2">
    <source>
        <dbReference type="Proteomes" id="UP001186974"/>
    </source>
</evidence>
<proteinExistence type="predicted"/>
<reference evidence="1" key="1">
    <citation type="submission" date="2024-09" db="EMBL/GenBank/DDBJ databases">
        <title>Black Yeasts Isolated from many extreme environments.</title>
        <authorList>
            <person name="Coleine C."/>
            <person name="Stajich J.E."/>
            <person name="Selbmann L."/>
        </authorList>
    </citation>
    <scope>NUCLEOTIDE SEQUENCE</scope>
    <source>
        <strain evidence="1">CCFEE 5737</strain>
    </source>
</reference>
<comment type="caution">
    <text evidence="1">The sequence shown here is derived from an EMBL/GenBank/DDBJ whole genome shotgun (WGS) entry which is preliminary data.</text>
</comment>
<sequence>MTEEMKEPRKQAPQAIVLSVYIGSFTGFIFLVAACFCIGDIDAVATSTTGVPLIQIFFDSTGSVVGSCCLATLTTVVGIVCANSLMAEGSRAVYAFARDQGLPFSNVWSTVEKKRQVPTYAILFTSVVQLAFNSIYLGTVAGFLTIISIATEGFYVSYAIPLFVRLLSRLTSSKDVSLPGPYSLGKFGLLLNLVGFLYLTFAVITFNLPTANPVDSENMNYTSAAVGVIMVIAAVTWLTTGYKHFTGPQVELEGRVVDAVEVVAGPGASEKIGEKAA</sequence>
<protein>
    <submittedName>
        <fullName evidence="1">Uncharacterized protein</fullName>
    </submittedName>
</protein>
<evidence type="ECO:0000313" key="1">
    <source>
        <dbReference type="EMBL" id="KAK3063849.1"/>
    </source>
</evidence>
<gene>
    <name evidence="1" type="ORF">LTS18_012267</name>
</gene>
<dbReference type="EMBL" id="JAWDJW010006698">
    <property type="protein sequence ID" value="KAK3063849.1"/>
    <property type="molecule type" value="Genomic_DNA"/>
</dbReference>
<accession>A0ACC3D9B6</accession>
<name>A0ACC3D9B6_9PEZI</name>
<organism evidence="1 2">
    <name type="scientific">Coniosporium uncinatum</name>
    <dbReference type="NCBI Taxonomy" id="93489"/>
    <lineage>
        <taxon>Eukaryota</taxon>
        <taxon>Fungi</taxon>
        <taxon>Dikarya</taxon>
        <taxon>Ascomycota</taxon>
        <taxon>Pezizomycotina</taxon>
        <taxon>Dothideomycetes</taxon>
        <taxon>Dothideomycetes incertae sedis</taxon>
        <taxon>Coniosporium</taxon>
    </lineage>
</organism>
<keyword evidence="2" id="KW-1185">Reference proteome</keyword>